<dbReference type="GO" id="GO:0016491">
    <property type="term" value="F:oxidoreductase activity"/>
    <property type="evidence" value="ECO:0007669"/>
    <property type="project" value="UniProtKB-KW"/>
</dbReference>
<dbReference type="AlphaFoldDB" id="A0A9X8XH15"/>
<sequence length="135" mass="14801">MGLRDGELRGPAAEGKVSAVVRSDVAEVIATISQHPQNWENQTLNLTGPENLSLSVIAQKLSHWCQKSIPYSSETVPEAYASRQYWPAQDWEYDAWVSTYTAIAAGEQSGISPAIETVLGRPAKSLDQFLTENHS</sequence>
<dbReference type="Gene3D" id="3.90.25.10">
    <property type="entry name" value="UDP-galactose 4-epimerase, domain 1"/>
    <property type="match status" value="1"/>
</dbReference>
<evidence type="ECO:0000313" key="1">
    <source>
        <dbReference type="EMBL" id="SUN61866.1"/>
    </source>
</evidence>
<dbReference type="InterPro" id="IPR036291">
    <property type="entry name" value="NAD(P)-bd_dom_sf"/>
</dbReference>
<dbReference type="Gene3D" id="3.40.50.720">
    <property type="entry name" value="NAD(P)-binding Rossmann-like Domain"/>
    <property type="match status" value="1"/>
</dbReference>
<gene>
    <name evidence="1" type="primary">azoB_2</name>
    <name evidence="1" type="ORF">NCTC11564_00283</name>
</gene>
<dbReference type="InterPro" id="IPR052718">
    <property type="entry name" value="NmrA-type_oxidoreductase"/>
</dbReference>
<name>A0A9X8XH15_STREQ</name>
<dbReference type="EC" id="1.7.-.-" evidence="1"/>
<dbReference type="PANTHER" id="PTHR47129">
    <property type="entry name" value="QUINONE OXIDOREDUCTASE 2"/>
    <property type="match status" value="1"/>
</dbReference>
<dbReference type="PANTHER" id="PTHR47129:SF1">
    <property type="entry name" value="NMRA-LIKE DOMAIN-CONTAINING PROTEIN"/>
    <property type="match status" value="1"/>
</dbReference>
<accession>A0A9X8XH15</accession>
<evidence type="ECO:0000313" key="2">
    <source>
        <dbReference type="Proteomes" id="UP000254559"/>
    </source>
</evidence>
<dbReference type="SUPFAM" id="SSF51735">
    <property type="entry name" value="NAD(P)-binding Rossmann-fold domains"/>
    <property type="match status" value="1"/>
</dbReference>
<protein>
    <submittedName>
        <fullName evidence="1">NAD(P)H azoreductase</fullName>
        <ecNumber evidence="1">1.7.-.-</ecNumber>
    </submittedName>
</protein>
<dbReference type="Proteomes" id="UP000254559">
    <property type="component" value="Unassembled WGS sequence"/>
</dbReference>
<dbReference type="EMBL" id="UHFO01000001">
    <property type="protein sequence ID" value="SUN61866.1"/>
    <property type="molecule type" value="Genomic_DNA"/>
</dbReference>
<organism evidence="1 2">
    <name type="scientific">Streptococcus dysgalactiae subsp. equisimilis</name>
    <name type="common">Streptococcus equisimilis</name>
    <dbReference type="NCBI Taxonomy" id="119602"/>
    <lineage>
        <taxon>Bacteria</taxon>
        <taxon>Bacillati</taxon>
        <taxon>Bacillota</taxon>
        <taxon>Bacilli</taxon>
        <taxon>Lactobacillales</taxon>
        <taxon>Streptococcaceae</taxon>
        <taxon>Streptococcus</taxon>
    </lineage>
</organism>
<keyword evidence="1" id="KW-0560">Oxidoreductase</keyword>
<proteinExistence type="predicted"/>
<comment type="caution">
    <text evidence="1">The sequence shown here is derived from an EMBL/GenBank/DDBJ whole genome shotgun (WGS) entry which is preliminary data.</text>
</comment>
<reference evidence="1 2" key="1">
    <citation type="submission" date="2018-06" db="EMBL/GenBank/DDBJ databases">
        <authorList>
            <consortium name="Pathogen Informatics"/>
            <person name="Doyle S."/>
        </authorList>
    </citation>
    <scope>NUCLEOTIDE SEQUENCE [LARGE SCALE GENOMIC DNA]</scope>
    <source>
        <strain evidence="1 2">NCTC11564</strain>
    </source>
</reference>